<name>A0AAE1NU92_9EUCA</name>
<reference evidence="1" key="1">
    <citation type="submission" date="2023-11" db="EMBL/GenBank/DDBJ databases">
        <title>Genome assemblies of two species of porcelain crab, Petrolisthes cinctipes and Petrolisthes manimaculis (Anomura: Porcellanidae).</title>
        <authorList>
            <person name="Angst P."/>
        </authorList>
    </citation>
    <scope>NUCLEOTIDE SEQUENCE</scope>
    <source>
        <strain evidence="1">PB745_02</strain>
        <tissue evidence="1">Gill</tissue>
    </source>
</reference>
<evidence type="ECO:0000313" key="2">
    <source>
        <dbReference type="Proteomes" id="UP001292094"/>
    </source>
</evidence>
<dbReference type="AlphaFoldDB" id="A0AAE1NU92"/>
<dbReference type="InterPro" id="IPR008979">
    <property type="entry name" value="Galactose-bd-like_sf"/>
</dbReference>
<protein>
    <submittedName>
        <fullName evidence="1">Uncharacterized protein</fullName>
    </submittedName>
</protein>
<evidence type="ECO:0000313" key="1">
    <source>
        <dbReference type="EMBL" id="KAK4295452.1"/>
    </source>
</evidence>
<sequence length="266" mass="28980">MFLFLFLRRYTTTTTTTIPTYKFQKMPMATEVTRCLQESVYLPQSLVLSPKVFCSSRCAASDSCTAVCLIDNTCQLLNVKGTSSGYMSSGVGVVGDNGCMVRVDPSNKPLGSDVAWNKTVIDSGTWDGVYAPGYTTVNGWSCELTEYDCFCSKFELYAAITIDLGSTQPVSTVVVTVSSFFPKYFKEVDIRVGDTGTKEDALLVQYDGPPLEGAILSLTGTSTLMGRFVRIYRRSFFSNSLCLCLVNVFAELEGDDTIGGIIGTDI</sequence>
<comment type="caution">
    <text evidence="1">The sequence shown here is derived from an EMBL/GenBank/DDBJ whole genome shotgun (WGS) entry which is preliminary data.</text>
</comment>
<accession>A0AAE1NU92</accession>
<gene>
    <name evidence="1" type="ORF">Pmani_031973</name>
</gene>
<dbReference type="SUPFAM" id="SSF49785">
    <property type="entry name" value="Galactose-binding domain-like"/>
    <property type="match status" value="1"/>
</dbReference>
<dbReference type="Gene3D" id="2.60.120.260">
    <property type="entry name" value="Galactose-binding domain-like"/>
    <property type="match status" value="1"/>
</dbReference>
<dbReference type="Proteomes" id="UP001292094">
    <property type="component" value="Unassembled WGS sequence"/>
</dbReference>
<proteinExistence type="predicted"/>
<organism evidence="1 2">
    <name type="scientific">Petrolisthes manimaculis</name>
    <dbReference type="NCBI Taxonomy" id="1843537"/>
    <lineage>
        <taxon>Eukaryota</taxon>
        <taxon>Metazoa</taxon>
        <taxon>Ecdysozoa</taxon>
        <taxon>Arthropoda</taxon>
        <taxon>Crustacea</taxon>
        <taxon>Multicrustacea</taxon>
        <taxon>Malacostraca</taxon>
        <taxon>Eumalacostraca</taxon>
        <taxon>Eucarida</taxon>
        <taxon>Decapoda</taxon>
        <taxon>Pleocyemata</taxon>
        <taxon>Anomura</taxon>
        <taxon>Galatheoidea</taxon>
        <taxon>Porcellanidae</taxon>
        <taxon>Petrolisthes</taxon>
    </lineage>
</organism>
<keyword evidence="2" id="KW-1185">Reference proteome</keyword>
<dbReference type="EMBL" id="JAWZYT010004072">
    <property type="protein sequence ID" value="KAK4295452.1"/>
    <property type="molecule type" value="Genomic_DNA"/>
</dbReference>